<dbReference type="GO" id="GO:0000036">
    <property type="term" value="F:acyl carrier activity"/>
    <property type="evidence" value="ECO:0007669"/>
    <property type="project" value="UniProtKB-UniRule"/>
</dbReference>
<keyword evidence="3 7" id="KW-0597">Phosphoprotein</keyword>
<dbReference type="EMBL" id="FQWY01000023">
    <property type="protein sequence ID" value="SHH01706.1"/>
    <property type="molecule type" value="Genomic_DNA"/>
</dbReference>
<gene>
    <name evidence="7" type="primary">acpP</name>
    <name evidence="9" type="ORF">SAMN02745221_01488</name>
</gene>
<evidence type="ECO:0000256" key="4">
    <source>
        <dbReference type="ARBA" id="ARBA00022832"/>
    </source>
</evidence>
<keyword evidence="6 7" id="KW-0275">Fatty acid biosynthesis</keyword>
<keyword evidence="2 7" id="KW-0444">Lipid biosynthesis</keyword>
<evidence type="ECO:0000256" key="7">
    <source>
        <dbReference type="HAMAP-Rule" id="MF_01217"/>
    </source>
</evidence>
<protein>
    <recommendedName>
        <fullName evidence="7">Acyl carrier protein</fullName>
        <shortName evidence="7">ACP</shortName>
    </recommendedName>
</protein>
<keyword evidence="7" id="KW-0963">Cytoplasm</keyword>
<dbReference type="SUPFAM" id="SSF47336">
    <property type="entry name" value="ACP-like"/>
    <property type="match status" value="1"/>
</dbReference>
<evidence type="ECO:0000313" key="10">
    <source>
        <dbReference type="Proteomes" id="UP000242329"/>
    </source>
</evidence>
<proteinExistence type="inferred from homology"/>
<dbReference type="OrthoDB" id="9804551at2"/>
<feature type="domain" description="Carrier" evidence="8">
    <location>
        <begin position="2"/>
        <end position="76"/>
    </location>
</feature>
<evidence type="ECO:0000256" key="1">
    <source>
        <dbReference type="ARBA" id="ARBA00022450"/>
    </source>
</evidence>
<feature type="modified residue" description="O-(pantetheine 4'-phosphoryl)serine" evidence="7">
    <location>
        <position position="36"/>
    </location>
</feature>
<dbReference type="HAMAP" id="MF_01217">
    <property type="entry name" value="Acyl_carrier"/>
    <property type="match status" value="1"/>
</dbReference>
<dbReference type="InterPro" id="IPR003231">
    <property type="entry name" value="ACP"/>
</dbReference>
<comment type="pathway">
    <text evidence="7">Lipid metabolism; fatty acid biosynthesis.</text>
</comment>
<dbReference type="Proteomes" id="UP000242329">
    <property type="component" value="Unassembled WGS sequence"/>
</dbReference>
<dbReference type="Gene3D" id="1.10.1200.10">
    <property type="entry name" value="ACP-like"/>
    <property type="match status" value="1"/>
</dbReference>
<dbReference type="GO" id="GO:0005737">
    <property type="term" value="C:cytoplasm"/>
    <property type="evidence" value="ECO:0007669"/>
    <property type="project" value="UniProtKB-SubCell"/>
</dbReference>
<evidence type="ECO:0000256" key="6">
    <source>
        <dbReference type="ARBA" id="ARBA00023160"/>
    </source>
</evidence>
<evidence type="ECO:0000259" key="8">
    <source>
        <dbReference type="PROSITE" id="PS50075"/>
    </source>
</evidence>
<evidence type="ECO:0000313" key="9">
    <source>
        <dbReference type="EMBL" id="SHH01706.1"/>
    </source>
</evidence>
<comment type="function">
    <text evidence="7">Carrier of the growing fatty acid chain in fatty acid biosynthesis.</text>
</comment>
<organism evidence="9 10">
    <name type="scientific">Thermosyntropha lipolytica DSM 11003</name>
    <dbReference type="NCBI Taxonomy" id="1123382"/>
    <lineage>
        <taxon>Bacteria</taxon>
        <taxon>Bacillati</taxon>
        <taxon>Bacillota</taxon>
        <taxon>Clostridia</taxon>
        <taxon>Eubacteriales</taxon>
        <taxon>Syntrophomonadaceae</taxon>
        <taxon>Thermosyntropha</taxon>
    </lineage>
</organism>
<keyword evidence="10" id="KW-1185">Reference proteome</keyword>
<evidence type="ECO:0000256" key="3">
    <source>
        <dbReference type="ARBA" id="ARBA00022553"/>
    </source>
</evidence>
<sequence length="82" mass="9609">MEEFFVQARRFLAEQLGIEEDLIQMETTFEEINADSIDIVEMIMALEDIYDVEFPEEDLENYPTMGSLVSALYEYLMQVKNA</sequence>
<comment type="similarity">
    <text evidence="7">Belongs to the acyl carrier protein (ACP) family.</text>
</comment>
<dbReference type="STRING" id="1123382.SAMN02745221_01488"/>
<keyword evidence="1 7" id="KW-0596">Phosphopantetheine</keyword>
<name>A0A1M5PIS9_9FIRM</name>
<accession>A0A1M5PIS9</accession>
<dbReference type="AlphaFoldDB" id="A0A1M5PIS9"/>
<dbReference type="PROSITE" id="PS50075">
    <property type="entry name" value="CARRIER"/>
    <property type="match status" value="1"/>
</dbReference>
<comment type="subcellular location">
    <subcellularLocation>
        <location evidence="7">Cytoplasm</location>
    </subcellularLocation>
</comment>
<dbReference type="Pfam" id="PF00550">
    <property type="entry name" value="PP-binding"/>
    <property type="match status" value="1"/>
</dbReference>
<evidence type="ECO:0000256" key="5">
    <source>
        <dbReference type="ARBA" id="ARBA00023098"/>
    </source>
</evidence>
<reference evidence="10" key="1">
    <citation type="submission" date="2016-11" db="EMBL/GenBank/DDBJ databases">
        <authorList>
            <person name="Varghese N."/>
            <person name="Submissions S."/>
        </authorList>
    </citation>
    <scope>NUCLEOTIDE SEQUENCE [LARGE SCALE GENOMIC DNA]</scope>
    <source>
        <strain evidence="10">DSM 11003</strain>
    </source>
</reference>
<dbReference type="PROSITE" id="PS00012">
    <property type="entry name" value="PHOSPHOPANTETHEINE"/>
    <property type="match status" value="1"/>
</dbReference>
<dbReference type="InterPro" id="IPR009081">
    <property type="entry name" value="PP-bd_ACP"/>
</dbReference>
<comment type="PTM">
    <text evidence="7">4'-phosphopantetheine is transferred from CoA to a specific serine of apo-ACP by AcpS. This modification is essential for activity because fatty acids are bound in thioester linkage to the sulfhydryl of the prosthetic group.</text>
</comment>
<evidence type="ECO:0000256" key="2">
    <source>
        <dbReference type="ARBA" id="ARBA00022516"/>
    </source>
</evidence>
<dbReference type="InterPro" id="IPR036736">
    <property type="entry name" value="ACP-like_sf"/>
</dbReference>
<keyword evidence="5 7" id="KW-0443">Lipid metabolism</keyword>
<dbReference type="UniPathway" id="UPA00094"/>
<dbReference type="RefSeq" id="WP_073092253.1">
    <property type="nucleotide sequence ID" value="NZ_FQWY01000023.1"/>
</dbReference>
<keyword evidence="4 7" id="KW-0276">Fatty acid metabolism</keyword>
<dbReference type="InterPro" id="IPR006162">
    <property type="entry name" value="Ppantetheine_attach_site"/>
</dbReference>